<organism evidence="2 3">
    <name type="scientific">Corynebacterium doosanense CAU 212 = DSM 45436</name>
    <dbReference type="NCBI Taxonomy" id="558173"/>
    <lineage>
        <taxon>Bacteria</taxon>
        <taxon>Bacillati</taxon>
        <taxon>Actinomycetota</taxon>
        <taxon>Actinomycetes</taxon>
        <taxon>Mycobacteriales</taxon>
        <taxon>Corynebacteriaceae</taxon>
        <taxon>Corynebacterium</taxon>
    </lineage>
</organism>
<dbReference type="EMBL" id="CP006764">
    <property type="protein sequence ID" value="AIT60432.1"/>
    <property type="molecule type" value="Genomic_DNA"/>
</dbReference>
<evidence type="ECO:0000313" key="2">
    <source>
        <dbReference type="EMBL" id="AIT60432.1"/>
    </source>
</evidence>
<sequence>MENILVLGSRVQDGLPAPVLESRLQRALLLFDARQRLRRPTRIVVSGFREADAMARWLIARGIPAEAILEEPAATSTNENLENAHRLLPETTRWLVATSGYHAPRARMWAWHLGIPVRVFGAVTPPARRSKHLVREAVVFPYSLARVLWRRWRSRAARA</sequence>
<dbReference type="HOGENOM" id="CLU_051474_3_2_11"/>
<reference evidence="2 3" key="1">
    <citation type="submission" date="2013-09" db="EMBL/GenBank/DDBJ databases">
        <title>Complete genome sequence of Corynebacterium doosanense CAU 212(T) (=DSM 45436(T)), isolated from activated sludge.</title>
        <authorList>
            <person name="Schaffert L."/>
            <person name="Albersmeier A."/>
            <person name="Kalinowski J."/>
            <person name="Ruckert C."/>
        </authorList>
    </citation>
    <scope>NUCLEOTIDE SEQUENCE [LARGE SCALE GENOMIC DNA]</scope>
    <source>
        <strain evidence="2 3">CAU 212</strain>
    </source>
</reference>
<dbReference type="InterPro" id="IPR051599">
    <property type="entry name" value="Cell_Envelope_Assoc"/>
</dbReference>
<proteinExistence type="predicted"/>
<dbReference type="PANTHER" id="PTHR30336">
    <property type="entry name" value="INNER MEMBRANE PROTEIN, PROBABLE PERMEASE"/>
    <property type="match status" value="1"/>
</dbReference>
<dbReference type="GO" id="GO:0005886">
    <property type="term" value="C:plasma membrane"/>
    <property type="evidence" value="ECO:0007669"/>
    <property type="project" value="TreeGrafter"/>
</dbReference>
<dbReference type="eggNOG" id="COG1434">
    <property type="taxonomic scope" value="Bacteria"/>
</dbReference>
<evidence type="ECO:0000259" key="1">
    <source>
        <dbReference type="Pfam" id="PF02698"/>
    </source>
</evidence>
<name>A0A097IE79_9CORY</name>
<accession>A0A097IE79</accession>
<dbReference type="STRING" id="558173.CDOO_03580"/>
<dbReference type="KEGG" id="cdo:CDOO_03580"/>
<dbReference type="Pfam" id="PF02698">
    <property type="entry name" value="DUF218"/>
    <property type="match status" value="1"/>
</dbReference>
<evidence type="ECO:0000313" key="3">
    <source>
        <dbReference type="Proteomes" id="UP000029914"/>
    </source>
</evidence>
<dbReference type="Proteomes" id="UP000029914">
    <property type="component" value="Chromosome"/>
</dbReference>
<dbReference type="Gene3D" id="3.40.50.620">
    <property type="entry name" value="HUPs"/>
    <property type="match status" value="1"/>
</dbReference>
<dbReference type="OrthoDB" id="4416534at2"/>
<dbReference type="InterPro" id="IPR014729">
    <property type="entry name" value="Rossmann-like_a/b/a_fold"/>
</dbReference>
<protein>
    <recommendedName>
        <fullName evidence="1">DUF218 domain-containing protein</fullName>
    </recommendedName>
</protein>
<gene>
    <name evidence="2" type="ORF">CDOO_03580</name>
</gene>
<keyword evidence="3" id="KW-1185">Reference proteome</keyword>
<dbReference type="AlphaFoldDB" id="A0A097IE79"/>
<dbReference type="CDD" id="cd06259">
    <property type="entry name" value="YdcF-like"/>
    <property type="match status" value="1"/>
</dbReference>
<dbReference type="PANTHER" id="PTHR30336:SF20">
    <property type="entry name" value="DUF218 DOMAIN-CONTAINING PROTEIN"/>
    <property type="match status" value="1"/>
</dbReference>
<dbReference type="InterPro" id="IPR003848">
    <property type="entry name" value="DUF218"/>
</dbReference>
<dbReference type="RefSeq" id="WP_018021144.1">
    <property type="nucleotide sequence ID" value="NZ_AQUX01000002.1"/>
</dbReference>
<feature type="domain" description="DUF218" evidence="1">
    <location>
        <begin position="4"/>
        <end position="126"/>
    </location>
</feature>